<dbReference type="SUPFAM" id="SSF54001">
    <property type="entry name" value="Cysteine proteinases"/>
    <property type="match status" value="1"/>
</dbReference>
<comment type="caution">
    <text evidence="1">The sequence shown here is derived from an EMBL/GenBank/DDBJ whole genome shotgun (WGS) entry which is preliminary data.</text>
</comment>
<evidence type="ECO:0000313" key="1">
    <source>
        <dbReference type="EMBL" id="OXA43242.1"/>
    </source>
</evidence>
<dbReference type="Gene3D" id="3.90.70.10">
    <property type="entry name" value="Cysteine proteinases"/>
    <property type="match status" value="1"/>
</dbReference>
<name>A0A226DCI8_FOLCA</name>
<gene>
    <name evidence="1" type="ORF">Fcan01_21950</name>
</gene>
<reference evidence="1 2" key="1">
    <citation type="submission" date="2015-12" db="EMBL/GenBank/DDBJ databases">
        <title>The genome of Folsomia candida.</title>
        <authorList>
            <person name="Faddeeva A."/>
            <person name="Derks M.F."/>
            <person name="Anvar Y."/>
            <person name="Smit S."/>
            <person name="Van Straalen N."/>
            <person name="Roelofs D."/>
        </authorList>
    </citation>
    <scope>NUCLEOTIDE SEQUENCE [LARGE SCALE GENOMIC DNA]</scope>
    <source>
        <strain evidence="1 2">VU population</strain>
        <tissue evidence="1">Whole body</tissue>
    </source>
</reference>
<proteinExistence type="predicted"/>
<dbReference type="AlphaFoldDB" id="A0A226DCI8"/>
<keyword evidence="1" id="KW-0436">Ligase</keyword>
<dbReference type="InterPro" id="IPR038765">
    <property type="entry name" value="Papain-like_cys_pep_sf"/>
</dbReference>
<dbReference type="EMBL" id="LNIX01000023">
    <property type="protein sequence ID" value="OXA43242.1"/>
    <property type="molecule type" value="Genomic_DNA"/>
</dbReference>
<evidence type="ECO:0000313" key="2">
    <source>
        <dbReference type="Proteomes" id="UP000198287"/>
    </source>
</evidence>
<protein>
    <submittedName>
        <fullName evidence="1">Threonine--tRNA ligase</fullName>
    </submittedName>
</protein>
<keyword evidence="2" id="KW-1185">Reference proteome</keyword>
<dbReference type="Proteomes" id="UP000198287">
    <property type="component" value="Unassembled WGS sequence"/>
</dbReference>
<accession>A0A226DCI8</accession>
<sequence length="238" mass="26462">MQVGLTCYANAVAAAIHLATRMVSQGEGGYPHFDDILKKIVTEFGENGADTDKVLQKYAPEYRLRYRNLADEEQARLAVSQGRPVIARFWLYKEEEGRPEGQWGDFEKFFKDNPIGVLTKKDLRVQNTGRLGRHVVLLVDYEPNALVFMNSWGIDFADGGYFRVENADVLGLEFYDVFFHKSDLSKEEIQAYGNQGSDPSTTGSLESLSTVSLSGLAADLPLDGEQWSTPTVHAATVA</sequence>
<dbReference type="GO" id="GO:0016874">
    <property type="term" value="F:ligase activity"/>
    <property type="evidence" value="ECO:0007669"/>
    <property type="project" value="UniProtKB-KW"/>
</dbReference>
<dbReference type="OrthoDB" id="5986014at2759"/>
<organism evidence="1 2">
    <name type="scientific">Folsomia candida</name>
    <name type="common">Springtail</name>
    <dbReference type="NCBI Taxonomy" id="158441"/>
    <lineage>
        <taxon>Eukaryota</taxon>
        <taxon>Metazoa</taxon>
        <taxon>Ecdysozoa</taxon>
        <taxon>Arthropoda</taxon>
        <taxon>Hexapoda</taxon>
        <taxon>Collembola</taxon>
        <taxon>Entomobryomorpha</taxon>
        <taxon>Isotomoidea</taxon>
        <taxon>Isotomidae</taxon>
        <taxon>Proisotominae</taxon>
        <taxon>Folsomia</taxon>
    </lineage>
</organism>